<dbReference type="PANTHER" id="PTHR43800:SF1">
    <property type="entry name" value="PEPTIDYL-LYSINE N-ACETYLTRANSFERASE YJAB"/>
    <property type="match status" value="1"/>
</dbReference>
<dbReference type="InterPro" id="IPR000182">
    <property type="entry name" value="GNAT_dom"/>
</dbReference>
<comment type="caution">
    <text evidence="4">The sequence shown here is derived from an EMBL/GenBank/DDBJ whole genome shotgun (WGS) entry which is preliminary data.</text>
</comment>
<evidence type="ECO:0000256" key="2">
    <source>
        <dbReference type="ARBA" id="ARBA00023315"/>
    </source>
</evidence>
<feature type="domain" description="N-acetyltransferase" evidence="3">
    <location>
        <begin position="20"/>
        <end position="173"/>
    </location>
</feature>
<name>A0AAP7L1L6_STEMA</name>
<organism evidence="4 5">
    <name type="scientific">Stenotrophomonas maltophilia</name>
    <name type="common">Pseudomonas maltophilia</name>
    <name type="synonym">Xanthomonas maltophilia</name>
    <dbReference type="NCBI Taxonomy" id="40324"/>
    <lineage>
        <taxon>Bacteria</taxon>
        <taxon>Pseudomonadati</taxon>
        <taxon>Pseudomonadota</taxon>
        <taxon>Gammaproteobacteria</taxon>
        <taxon>Lysobacterales</taxon>
        <taxon>Lysobacteraceae</taxon>
        <taxon>Stenotrophomonas</taxon>
        <taxon>Stenotrophomonas maltophilia group</taxon>
    </lineage>
</organism>
<dbReference type="PANTHER" id="PTHR43800">
    <property type="entry name" value="PEPTIDYL-LYSINE N-ACETYLTRANSFERASE YJAB"/>
    <property type="match status" value="1"/>
</dbReference>
<accession>A0AAP7L1L6</accession>
<dbReference type="AlphaFoldDB" id="A0AAP7L1L6"/>
<dbReference type="Pfam" id="PF13508">
    <property type="entry name" value="Acetyltransf_7"/>
    <property type="match status" value="1"/>
</dbReference>
<dbReference type="SUPFAM" id="SSF55729">
    <property type="entry name" value="Acyl-CoA N-acyltransferases (Nat)"/>
    <property type="match status" value="1"/>
</dbReference>
<sequence length="183" mass="19566">MAGSGRSRNPEPRVPHADELGVLPAIEQRAGELLKGHEAYPVFAGHGLDLQALRDGLRRGQLWVVDDADGGGIAGYLLAGGLCGEFHVLQMDVDPAHARRGHGRALLRHALALARTQGYRSAVLTTLADVPWNAPFYAGEGFVGLAQEEWGDGLQAVMAEEAALGFPMHLRVAMRRVLSSMDG</sequence>
<evidence type="ECO:0000259" key="3">
    <source>
        <dbReference type="PROSITE" id="PS51186"/>
    </source>
</evidence>
<dbReference type="InterPro" id="IPR016181">
    <property type="entry name" value="Acyl_CoA_acyltransferase"/>
</dbReference>
<gene>
    <name evidence="4" type="ORF">A9K56_06870</name>
</gene>
<evidence type="ECO:0000313" key="4">
    <source>
        <dbReference type="EMBL" id="OBU62525.1"/>
    </source>
</evidence>
<dbReference type="RefSeq" id="WP_065181788.1">
    <property type="nucleotide sequence ID" value="NZ_LYVI01000003.1"/>
</dbReference>
<dbReference type="GO" id="GO:0016747">
    <property type="term" value="F:acyltransferase activity, transferring groups other than amino-acyl groups"/>
    <property type="evidence" value="ECO:0007669"/>
    <property type="project" value="InterPro"/>
</dbReference>
<dbReference type="Proteomes" id="UP000092125">
    <property type="component" value="Unassembled WGS sequence"/>
</dbReference>
<keyword evidence="2" id="KW-0012">Acyltransferase</keyword>
<keyword evidence="1" id="KW-0808">Transferase</keyword>
<evidence type="ECO:0000256" key="1">
    <source>
        <dbReference type="ARBA" id="ARBA00022679"/>
    </source>
</evidence>
<evidence type="ECO:0000313" key="5">
    <source>
        <dbReference type="Proteomes" id="UP000092125"/>
    </source>
</evidence>
<reference evidence="4 5" key="1">
    <citation type="submission" date="2016-05" db="EMBL/GenBank/DDBJ databases">
        <title>Draft Genome Sequences of Stenotrophomonas maltophilia Strains Sm32COP, Sm41DVV, Sm46PAILV, SmF3, SmF22, SmSOFb1 and SmCVFa1, Isolated from Different Manures, in France.</title>
        <authorList>
            <person name="Nazaret S."/>
            <person name="Bodilis J."/>
        </authorList>
    </citation>
    <scope>NUCLEOTIDE SEQUENCE [LARGE SCALE GENOMIC DNA]</scope>
    <source>
        <strain evidence="4 5">Sm41DVV</strain>
    </source>
</reference>
<protein>
    <submittedName>
        <fullName evidence="4">Acetyltransferase</fullName>
    </submittedName>
</protein>
<dbReference type="Gene3D" id="3.40.630.30">
    <property type="match status" value="1"/>
</dbReference>
<dbReference type="EMBL" id="LYVI01000003">
    <property type="protein sequence ID" value="OBU62525.1"/>
    <property type="molecule type" value="Genomic_DNA"/>
</dbReference>
<dbReference type="PROSITE" id="PS51186">
    <property type="entry name" value="GNAT"/>
    <property type="match status" value="1"/>
</dbReference>
<proteinExistence type="predicted"/>